<dbReference type="HAMAP" id="MF_01808">
    <property type="entry name" value="Recomb_XerC_XerD"/>
    <property type="match status" value="1"/>
</dbReference>
<dbReference type="PANTHER" id="PTHR30349:SF77">
    <property type="entry name" value="TYROSINE RECOMBINASE XERC"/>
    <property type="match status" value="1"/>
</dbReference>
<feature type="domain" description="Tyr recombinase" evidence="12">
    <location>
        <begin position="126"/>
        <end position="311"/>
    </location>
</feature>
<proteinExistence type="inferred from homology"/>
<keyword evidence="4 10" id="KW-0132">Cell division</keyword>
<comment type="similarity">
    <text evidence="2 10">Belongs to the 'phage' integrase family. XerC subfamily.</text>
</comment>
<dbReference type="EMBL" id="DF238840">
    <property type="protein sequence ID" value="GAF26773.1"/>
    <property type="molecule type" value="Genomic_DNA"/>
</dbReference>
<dbReference type="InterPro" id="IPR044068">
    <property type="entry name" value="CB"/>
</dbReference>
<accession>A0A0S6UDE1</accession>
<keyword evidence="8 10" id="KW-0233">DNA recombination</keyword>
<dbReference type="GO" id="GO:0007059">
    <property type="term" value="P:chromosome segregation"/>
    <property type="evidence" value="ECO:0007669"/>
    <property type="project" value="UniProtKB-UniRule"/>
</dbReference>
<dbReference type="InterPro" id="IPR002104">
    <property type="entry name" value="Integrase_catalytic"/>
</dbReference>
<dbReference type="PANTHER" id="PTHR30349">
    <property type="entry name" value="PHAGE INTEGRASE-RELATED"/>
    <property type="match status" value="1"/>
</dbReference>
<comment type="function">
    <text evidence="10">Site-specific tyrosine recombinase, which acts by catalyzing the cutting and rejoining of the recombining DNA molecules. The XerC-XerD complex is essential to convert dimers of the bacterial chromosome into monomers to permit their segregation at cell division. It also contributes to the segregational stability of plasmids.</text>
</comment>
<evidence type="ECO:0000256" key="8">
    <source>
        <dbReference type="ARBA" id="ARBA00023172"/>
    </source>
</evidence>
<reference evidence="14" key="1">
    <citation type="journal article" date="2014" name="Gene">
        <title>Genome-guided analysis of transformation efficiency and carbon dioxide assimilation by Moorella thermoacetica Y72.</title>
        <authorList>
            <person name="Tsukahara K."/>
            <person name="Kita A."/>
            <person name="Nakashimada Y."/>
            <person name="Hoshino T."/>
            <person name="Murakami K."/>
        </authorList>
    </citation>
    <scope>NUCLEOTIDE SEQUENCE [LARGE SCALE GENOMIC DNA]</scope>
    <source>
        <strain evidence="14">Y72</strain>
    </source>
</reference>
<keyword evidence="9 10" id="KW-0131">Cell cycle</keyword>
<dbReference type="Pfam" id="PF00589">
    <property type="entry name" value="Phage_integrase"/>
    <property type="match status" value="1"/>
</dbReference>
<dbReference type="InterPro" id="IPR023009">
    <property type="entry name" value="Tyrosine_recombinase_XerC/XerD"/>
</dbReference>
<feature type="active site" evidence="10">
    <location>
        <position position="263"/>
    </location>
</feature>
<dbReference type="AlphaFoldDB" id="A0A0S6UDE1"/>
<name>A0A0S6UDE1_NEOTH</name>
<comment type="subcellular location">
    <subcellularLocation>
        <location evidence="1 10">Cytoplasm</location>
    </subcellularLocation>
</comment>
<dbReference type="InterPro" id="IPR011931">
    <property type="entry name" value="Recomb_XerC"/>
</dbReference>
<evidence type="ECO:0000256" key="7">
    <source>
        <dbReference type="ARBA" id="ARBA00023125"/>
    </source>
</evidence>
<feature type="active site" evidence="10">
    <location>
        <position position="189"/>
    </location>
</feature>
<evidence type="ECO:0000256" key="3">
    <source>
        <dbReference type="ARBA" id="ARBA00022490"/>
    </source>
</evidence>
<dbReference type="GO" id="GO:0009037">
    <property type="term" value="F:tyrosine-based site-specific recombinase activity"/>
    <property type="evidence" value="ECO:0007669"/>
    <property type="project" value="UniProtKB-UniRule"/>
</dbReference>
<evidence type="ECO:0000256" key="5">
    <source>
        <dbReference type="ARBA" id="ARBA00022829"/>
    </source>
</evidence>
<evidence type="ECO:0000256" key="6">
    <source>
        <dbReference type="ARBA" id="ARBA00022908"/>
    </source>
</evidence>
<dbReference type="NCBIfam" id="NF001399">
    <property type="entry name" value="PRK00283.1"/>
    <property type="match status" value="1"/>
</dbReference>
<dbReference type="NCBIfam" id="TIGR02224">
    <property type="entry name" value="recomb_XerC"/>
    <property type="match status" value="1"/>
</dbReference>
<feature type="active site" description="O-(3'-phospho-DNA)-tyrosine intermediate" evidence="10">
    <location>
        <position position="298"/>
    </location>
</feature>
<evidence type="ECO:0000259" key="13">
    <source>
        <dbReference type="PROSITE" id="PS51900"/>
    </source>
</evidence>
<feature type="domain" description="Core-binding (CB)" evidence="13">
    <location>
        <begin position="17"/>
        <end position="105"/>
    </location>
</feature>
<keyword evidence="7 10" id="KW-0238">DNA-binding</keyword>
<feature type="active site" evidence="10">
    <location>
        <position position="289"/>
    </location>
</feature>
<dbReference type="PROSITE" id="PS51898">
    <property type="entry name" value="TYR_RECOMBINASE"/>
    <property type="match status" value="1"/>
</dbReference>
<dbReference type="GO" id="GO:0051301">
    <property type="term" value="P:cell division"/>
    <property type="evidence" value="ECO:0007669"/>
    <property type="project" value="UniProtKB-UniRule"/>
</dbReference>
<keyword evidence="6 10" id="KW-0229">DNA integration</keyword>
<dbReference type="Gene3D" id="1.10.443.10">
    <property type="entry name" value="Intergrase catalytic core"/>
    <property type="match status" value="1"/>
</dbReference>
<evidence type="ECO:0000256" key="4">
    <source>
        <dbReference type="ARBA" id="ARBA00022618"/>
    </source>
</evidence>
<evidence type="ECO:0000256" key="10">
    <source>
        <dbReference type="HAMAP-Rule" id="MF_01808"/>
    </source>
</evidence>
<dbReference type="InterPro" id="IPR011010">
    <property type="entry name" value="DNA_brk_join_enz"/>
</dbReference>
<dbReference type="GO" id="GO:0003677">
    <property type="term" value="F:DNA binding"/>
    <property type="evidence" value="ECO:0007669"/>
    <property type="project" value="UniProtKB-UniRule"/>
</dbReference>
<dbReference type="SUPFAM" id="SSF56349">
    <property type="entry name" value="DNA breaking-rejoining enzymes"/>
    <property type="match status" value="1"/>
</dbReference>
<keyword evidence="3 10" id="KW-0963">Cytoplasm</keyword>
<feature type="active site" evidence="10">
    <location>
        <position position="165"/>
    </location>
</feature>
<protein>
    <recommendedName>
        <fullName evidence="10 11">Tyrosine recombinase XerC</fullName>
    </recommendedName>
</protein>
<keyword evidence="5 10" id="KW-0159">Chromosome partition</keyword>
<sequence length="326" mass="36577">MIMIAYMQSGGEVMPGVTFGEALEGFLLYLKGERQASPCTVDAYRADIEQFAAFVAGRAGQEAGPAAVDIWMVRRYLGWLNQLGQQRSSMNRKLAALRAFYRFLLRAGQVQSSPVALLSGPRREKRLPGCLSHAEMEKLLSIPATTPLGLRDRAILETLYASGIRVAELVGLDQDDLDLVAGYARVLGKGRRERVVPLGRYAVKALENYLHRARPELAARRIPPEPRALFLNHLGGRLTTRGVRERLSHYVEKAALRRGVSPHTIRHTFATHLLEGGADLRVVQELLGHIRLATTQIYTHISQSQLREVYRQFHPRASRDNIDNRR</sequence>
<dbReference type="InterPro" id="IPR050090">
    <property type="entry name" value="Tyrosine_recombinase_XerCD"/>
</dbReference>
<dbReference type="CDD" id="cd00798">
    <property type="entry name" value="INT_XerDC_C"/>
    <property type="match status" value="1"/>
</dbReference>
<evidence type="ECO:0000256" key="1">
    <source>
        <dbReference type="ARBA" id="ARBA00004496"/>
    </source>
</evidence>
<evidence type="ECO:0000259" key="12">
    <source>
        <dbReference type="PROSITE" id="PS51898"/>
    </source>
</evidence>
<dbReference type="PROSITE" id="PS51900">
    <property type="entry name" value="CB"/>
    <property type="match status" value="1"/>
</dbReference>
<dbReference type="InterPro" id="IPR004107">
    <property type="entry name" value="Integrase_SAM-like_N"/>
</dbReference>
<dbReference type="SUPFAM" id="SSF47823">
    <property type="entry name" value="lambda integrase-like, N-terminal domain"/>
    <property type="match status" value="1"/>
</dbReference>
<dbReference type="Proteomes" id="UP000063718">
    <property type="component" value="Unassembled WGS sequence"/>
</dbReference>
<organism evidence="14">
    <name type="scientific">Moorella thermoacetica Y72</name>
    <dbReference type="NCBI Taxonomy" id="1325331"/>
    <lineage>
        <taxon>Bacteria</taxon>
        <taxon>Bacillati</taxon>
        <taxon>Bacillota</taxon>
        <taxon>Clostridia</taxon>
        <taxon>Neomoorellales</taxon>
        <taxon>Neomoorellaceae</taxon>
        <taxon>Neomoorella</taxon>
    </lineage>
</organism>
<dbReference type="InterPro" id="IPR013762">
    <property type="entry name" value="Integrase-like_cat_sf"/>
</dbReference>
<dbReference type="InterPro" id="IPR010998">
    <property type="entry name" value="Integrase_recombinase_N"/>
</dbReference>
<evidence type="ECO:0000256" key="9">
    <source>
        <dbReference type="ARBA" id="ARBA00023306"/>
    </source>
</evidence>
<evidence type="ECO:0000256" key="2">
    <source>
        <dbReference type="ARBA" id="ARBA00006657"/>
    </source>
</evidence>
<evidence type="ECO:0000256" key="11">
    <source>
        <dbReference type="NCBIfam" id="TIGR02224"/>
    </source>
</evidence>
<dbReference type="Pfam" id="PF02899">
    <property type="entry name" value="Phage_int_SAM_1"/>
    <property type="match status" value="1"/>
</dbReference>
<evidence type="ECO:0000313" key="14">
    <source>
        <dbReference type="EMBL" id="GAF26773.1"/>
    </source>
</evidence>
<dbReference type="GO" id="GO:0005737">
    <property type="term" value="C:cytoplasm"/>
    <property type="evidence" value="ECO:0007669"/>
    <property type="project" value="UniProtKB-SubCell"/>
</dbReference>
<comment type="subunit">
    <text evidence="10">Forms a cyclic heterotetrameric complex composed of two molecules of XerC and two molecules of XerD.</text>
</comment>
<dbReference type="Gene3D" id="1.10.150.130">
    <property type="match status" value="1"/>
</dbReference>
<gene>
    <name evidence="10" type="primary">xerC</name>
    <name evidence="14" type="ORF">MTY_2113</name>
</gene>
<dbReference type="GO" id="GO:0006313">
    <property type="term" value="P:DNA transposition"/>
    <property type="evidence" value="ECO:0007669"/>
    <property type="project" value="UniProtKB-UniRule"/>
</dbReference>
<feature type="active site" evidence="10">
    <location>
        <position position="266"/>
    </location>
</feature>